<dbReference type="InterPro" id="IPR018244">
    <property type="entry name" value="Allrgn_V5/Tpx1_CS"/>
</dbReference>
<dbReference type="PRINTS" id="PR00838">
    <property type="entry name" value="V5ALLERGEN"/>
</dbReference>
<protein>
    <recommendedName>
        <fullName evidence="1">SCP domain-containing protein</fullName>
    </recommendedName>
</protein>
<dbReference type="InterPro" id="IPR014044">
    <property type="entry name" value="CAP_dom"/>
</dbReference>
<dbReference type="Gene3D" id="3.40.33.10">
    <property type="entry name" value="CAP"/>
    <property type="match status" value="1"/>
</dbReference>
<organism evidence="2 3">
    <name type="scientific">Mesorhabditis belari</name>
    <dbReference type="NCBI Taxonomy" id="2138241"/>
    <lineage>
        <taxon>Eukaryota</taxon>
        <taxon>Metazoa</taxon>
        <taxon>Ecdysozoa</taxon>
        <taxon>Nematoda</taxon>
        <taxon>Chromadorea</taxon>
        <taxon>Rhabditida</taxon>
        <taxon>Rhabditina</taxon>
        <taxon>Rhabditomorpha</taxon>
        <taxon>Rhabditoidea</taxon>
        <taxon>Rhabditidae</taxon>
        <taxon>Mesorhabditinae</taxon>
        <taxon>Mesorhabditis</taxon>
    </lineage>
</organism>
<accession>A0AAF3FF19</accession>
<name>A0AAF3FF19_9BILA</name>
<evidence type="ECO:0000313" key="3">
    <source>
        <dbReference type="WBParaSite" id="MBELARI_LOCUS45"/>
    </source>
</evidence>
<evidence type="ECO:0000259" key="1">
    <source>
        <dbReference type="SMART" id="SM00198"/>
    </source>
</evidence>
<dbReference type="GO" id="GO:0005576">
    <property type="term" value="C:extracellular region"/>
    <property type="evidence" value="ECO:0007669"/>
    <property type="project" value="InterPro"/>
</dbReference>
<dbReference type="FunFam" id="3.40.33.10:FF:000002">
    <property type="entry name" value="Golgi-associated plant pathogenesis-related protein 1"/>
    <property type="match status" value="1"/>
</dbReference>
<reference evidence="3" key="1">
    <citation type="submission" date="2024-02" db="UniProtKB">
        <authorList>
            <consortium name="WormBaseParasite"/>
        </authorList>
    </citation>
    <scope>IDENTIFICATION</scope>
</reference>
<dbReference type="CDD" id="cd05382">
    <property type="entry name" value="CAP_GAPR1-like"/>
    <property type="match status" value="1"/>
</dbReference>
<keyword evidence="2" id="KW-1185">Reference proteome</keyword>
<sequence>MLKQLETITQVLDLHNYYRAQHQVGPLKLNNSLNNFAQEWANRLASTGSFNHRSNNRYGENLAMGSGHYGTMQSLVKGWYDEVRSYSFGWGGFSGSTGHFTQLVWRGSKSLGVGIATGRDGSTYLVCNYDPPGTTLFAHFVSKLREREKLIQTRH</sequence>
<dbReference type="SMART" id="SM00198">
    <property type="entry name" value="SCP"/>
    <property type="match status" value="1"/>
</dbReference>
<dbReference type="InterPro" id="IPR035940">
    <property type="entry name" value="CAP_sf"/>
</dbReference>
<dbReference type="PRINTS" id="PR00837">
    <property type="entry name" value="V5TPXLIKE"/>
</dbReference>
<dbReference type="InterPro" id="IPR034113">
    <property type="entry name" value="SCP_GAPR1-like"/>
</dbReference>
<dbReference type="AlphaFoldDB" id="A0AAF3FF19"/>
<dbReference type="Proteomes" id="UP000887575">
    <property type="component" value="Unassembled WGS sequence"/>
</dbReference>
<dbReference type="InterPro" id="IPR001283">
    <property type="entry name" value="CRISP-related"/>
</dbReference>
<dbReference type="InterPro" id="IPR002413">
    <property type="entry name" value="V5_allergen-like"/>
</dbReference>
<dbReference type="WBParaSite" id="MBELARI_LOCUS45">
    <property type="protein sequence ID" value="MBELARI_LOCUS45"/>
    <property type="gene ID" value="MBELARI_LOCUS45"/>
</dbReference>
<proteinExistence type="predicted"/>
<dbReference type="PANTHER" id="PTHR10334">
    <property type="entry name" value="CYSTEINE-RICH SECRETORY PROTEIN-RELATED"/>
    <property type="match status" value="1"/>
</dbReference>
<dbReference type="SUPFAM" id="SSF55797">
    <property type="entry name" value="PR-1-like"/>
    <property type="match status" value="1"/>
</dbReference>
<evidence type="ECO:0000313" key="2">
    <source>
        <dbReference type="Proteomes" id="UP000887575"/>
    </source>
</evidence>
<dbReference type="PROSITE" id="PS01009">
    <property type="entry name" value="CRISP_1"/>
    <property type="match status" value="1"/>
</dbReference>
<dbReference type="Pfam" id="PF00188">
    <property type="entry name" value="CAP"/>
    <property type="match status" value="1"/>
</dbReference>
<feature type="domain" description="SCP" evidence="1">
    <location>
        <begin position="6"/>
        <end position="137"/>
    </location>
</feature>